<evidence type="ECO:0000256" key="4">
    <source>
        <dbReference type="ARBA" id="ARBA00023002"/>
    </source>
</evidence>
<dbReference type="EMBL" id="KV426270">
    <property type="protein sequence ID" value="KZV83473.1"/>
    <property type="molecule type" value="Genomic_DNA"/>
</dbReference>
<gene>
    <name evidence="7" type="ORF">EXIGLDRAFT_569971</name>
</gene>
<dbReference type="PROSITE" id="PS51471">
    <property type="entry name" value="FE2OG_OXY"/>
    <property type="match status" value="1"/>
</dbReference>
<keyword evidence="4" id="KW-0560">Oxidoreductase</keyword>
<keyword evidence="2" id="KW-0479">Metal-binding</keyword>
<feature type="non-terminal residue" evidence="7">
    <location>
        <position position="224"/>
    </location>
</feature>
<protein>
    <recommendedName>
        <fullName evidence="6">Fe2OG dioxygenase domain-containing protein</fullName>
    </recommendedName>
</protein>
<keyword evidence="8" id="KW-1185">Reference proteome</keyword>
<dbReference type="GO" id="GO:0005506">
    <property type="term" value="F:iron ion binding"/>
    <property type="evidence" value="ECO:0007669"/>
    <property type="project" value="InterPro"/>
</dbReference>
<feature type="non-terminal residue" evidence="7">
    <location>
        <position position="1"/>
    </location>
</feature>
<dbReference type="GO" id="GO:0004656">
    <property type="term" value="F:procollagen-proline 4-dioxygenase activity"/>
    <property type="evidence" value="ECO:0007669"/>
    <property type="project" value="TreeGrafter"/>
</dbReference>
<dbReference type="InterPro" id="IPR045054">
    <property type="entry name" value="P4HA-like"/>
</dbReference>
<dbReference type="InParanoid" id="A0A165CZ33"/>
<dbReference type="Proteomes" id="UP000077266">
    <property type="component" value="Unassembled WGS sequence"/>
</dbReference>
<evidence type="ECO:0000313" key="7">
    <source>
        <dbReference type="EMBL" id="KZV83473.1"/>
    </source>
</evidence>
<proteinExistence type="predicted"/>
<dbReference type="InterPro" id="IPR044862">
    <property type="entry name" value="Pro_4_hyd_alph_FE2OG_OXY"/>
</dbReference>
<dbReference type="PANTHER" id="PTHR10869:SF236">
    <property type="entry name" value="PROLYL 4-HYDROXYLASE ALPHA SUBUNIT DOMAIN-CONTAINING PROTEIN"/>
    <property type="match status" value="1"/>
</dbReference>
<evidence type="ECO:0000259" key="6">
    <source>
        <dbReference type="PROSITE" id="PS51471"/>
    </source>
</evidence>
<dbReference type="Pfam" id="PF13640">
    <property type="entry name" value="2OG-FeII_Oxy_3"/>
    <property type="match status" value="1"/>
</dbReference>
<dbReference type="GO" id="GO:0031418">
    <property type="term" value="F:L-ascorbic acid binding"/>
    <property type="evidence" value="ECO:0007669"/>
    <property type="project" value="InterPro"/>
</dbReference>
<dbReference type="GO" id="GO:0005783">
    <property type="term" value="C:endoplasmic reticulum"/>
    <property type="evidence" value="ECO:0007669"/>
    <property type="project" value="TreeGrafter"/>
</dbReference>
<evidence type="ECO:0000256" key="5">
    <source>
        <dbReference type="ARBA" id="ARBA00023004"/>
    </source>
</evidence>
<dbReference type="Gene3D" id="2.60.120.620">
    <property type="entry name" value="q2cbj1_9rhob like domain"/>
    <property type="match status" value="1"/>
</dbReference>
<dbReference type="AlphaFoldDB" id="A0A165CZ33"/>
<evidence type="ECO:0000256" key="1">
    <source>
        <dbReference type="ARBA" id="ARBA00001961"/>
    </source>
</evidence>
<reference evidence="7 8" key="1">
    <citation type="journal article" date="2016" name="Mol. Biol. Evol.">
        <title>Comparative Genomics of Early-Diverging Mushroom-Forming Fungi Provides Insights into the Origins of Lignocellulose Decay Capabilities.</title>
        <authorList>
            <person name="Nagy L.G."/>
            <person name="Riley R."/>
            <person name="Tritt A."/>
            <person name="Adam C."/>
            <person name="Daum C."/>
            <person name="Floudas D."/>
            <person name="Sun H."/>
            <person name="Yadav J.S."/>
            <person name="Pangilinan J."/>
            <person name="Larsson K.H."/>
            <person name="Matsuura K."/>
            <person name="Barry K."/>
            <person name="Labutti K."/>
            <person name="Kuo R."/>
            <person name="Ohm R.A."/>
            <person name="Bhattacharya S.S."/>
            <person name="Shirouzu T."/>
            <person name="Yoshinaga Y."/>
            <person name="Martin F.M."/>
            <person name="Grigoriev I.V."/>
            <person name="Hibbett D.S."/>
        </authorList>
    </citation>
    <scope>NUCLEOTIDE SEQUENCE [LARGE SCALE GENOMIC DNA]</scope>
    <source>
        <strain evidence="7 8">HHB12029</strain>
    </source>
</reference>
<dbReference type="InterPro" id="IPR006620">
    <property type="entry name" value="Pro_4_hyd_alph"/>
</dbReference>
<evidence type="ECO:0000313" key="8">
    <source>
        <dbReference type="Proteomes" id="UP000077266"/>
    </source>
</evidence>
<organism evidence="7 8">
    <name type="scientific">Exidia glandulosa HHB12029</name>
    <dbReference type="NCBI Taxonomy" id="1314781"/>
    <lineage>
        <taxon>Eukaryota</taxon>
        <taxon>Fungi</taxon>
        <taxon>Dikarya</taxon>
        <taxon>Basidiomycota</taxon>
        <taxon>Agaricomycotina</taxon>
        <taxon>Agaricomycetes</taxon>
        <taxon>Auriculariales</taxon>
        <taxon>Exidiaceae</taxon>
        <taxon>Exidia</taxon>
    </lineage>
</organism>
<dbReference type="PANTHER" id="PTHR10869">
    <property type="entry name" value="PROLYL 4-HYDROXYLASE ALPHA SUBUNIT"/>
    <property type="match status" value="1"/>
</dbReference>
<dbReference type="InterPro" id="IPR005123">
    <property type="entry name" value="Oxoglu/Fe-dep_dioxygenase_dom"/>
</dbReference>
<feature type="domain" description="Fe2OG dioxygenase" evidence="6">
    <location>
        <begin position="111"/>
        <end position="224"/>
    </location>
</feature>
<keyword evidence="5" id="KW-0408">Iron</keyword>
<keyword evidence="3" id="KW-0223">Dioxygenase</keyword>
<evidence type="ECO:0000256" key="2">
    <source>
        <dbReference type="ARBA" id="ARBA00022723"/>
    </source>
</evidence>
<accession>A0A165CZ33</accession>
<evidence type="ECO:0000256" key="3">
    <source>
        <dbReference type="ARBA" id="ARBA00022964"/>
    </source>
</evidence>
<comment type="cofactor">
    <cofactor evidence="1">
        <name>L-ascorbate</name>
        <dbReference type="ChEBI" id="CHEBI:38290"/>
    </cofactor>
</comment>
<sequence>KQKISNVVARPAAGPPFPTLSPVSPDLELIRLDLPGLATIPGFLSARDCASLVTLFSQQGLLQPPRLPGKGEAARTNWRWQGEDQAFADTLWKRFEALVGELEGDKGTRAKAMNPNIRVYRYEQGQSFGKHYDDSVFANGMRSEWTLLVYLTGVEDGVEGGETVFYPEARVMSKQGSKSSSSEARVSLSRGLALLHRHGHECALHEGAAVLKGTKWVLRSDVLF</sequence>
<dbReference type="SMART" id="SM00702">
    <property type="entry name" value="P4Hc"/>
    <property type="match status" value="1"/>
</dbReference>
<dbReference type="OrthoDB" id="69177at2759"/>
<name>A0A165CZ33_EXIGL</name>